<dbReference type="CDD" id="cd03695">
    <property type="entry name" value="CysN_NodQ_II"/>
    <property type="match status" value="1"/>
</dbReference>
<comment type="function">
    <text evidence="13">With CysD forms the ATP sulfurylase (ATPS) that catalyzes the adenylation of sulfate producing adenosine 5'-phosphosulfate (APS) and diphosphate, the first enzymatic step in sulfur assimilation pathway. APS synthesis involves the formation of a high-energy phosphoric-sulfuric acid anhydride bond driven by GTP hydrolysis by CysN coupled to ATP hydrolysis by CysD.</text>
</comment>
<dbReference type="Pfam" id="PF00009">
    <property type="entry name" value="GTP_EFTU"/>
    <property type="match status" value="1"/>
</dbReference>
<dbReference type="GO" id="GO:0070814">
    <property type="term" value="P:hydrogen sulfide biosynthetic process"/>
    <property type="evidence" value="ECO:0007669"/>
    <property type="project" value="UniProtKB-UniRule"/>
</dbReference>
<evidence type="ECO:0000256" key="3">
    <source>
        <dbReference type="ARBA" id="ARBA00004806"/>
    </source>
</evidence>
<evidence type="ECO:0000256" key="9">
    <source>
        <dbReference type="ARBA" id="ARBA00022840"/>
    </source>
</evidence>
<comment type="catalytic activity">
    <reaction evidence="1 14">
        <text>adenosine 5'-phosphosulfate + ATP = 3'-phosphoadenylyl sulfate + ADP + H(+)</text>
        <dbReference type="Rhea" id="RHEA:24152"/>
        <dbReference type="ChEBI" id="CHEBI:15378"/>
        <dbReference type="ChEBI" id="CHEBI:30616"/>
        <dbReference type="ChEBI" id="CHEBI:58243"/>
        <dbReference type="ChEBI" id="CHEBI:58339"/>
        <dbReference type="ChEBI" id="CHEBI:456216"/>
        <dbReference type="EC" id="2.7.1.25"/>
    </reaction>
</comment>
<feature type="binding site" evidence="13">
    <location>
        <begin position="138"/>
        <end position="142"/>
    </location>
    <ligand>
        <name>GTP</name>
        <dbReference type="ChEBI" id="CHEBI:37565"/>
    </ligand>
</feature>
<evidence type="ECO:0000256" key="5">
    <source>
        <dbReference type="ARBA" id="ARBA00007237"/>
    </source>
</evidence>
<keyword evidence="7 13" id="KW-0548">Nucleotidyltransferase</keyword>
<comment type="function">
    <text evidence="14">Catalyzes the synthesis of activated sulfate.</text>
</comment>
<accession>A0A3E1KPH5</accession>
<evidence type="ECO:0000256" key="7">
    <source>
        <dbReference type="ARBA" id="ARBA00022695"/>
    </source>
</evidence>
<keyword evidence="14" id="KW-0418">Kinase</keyword>
<dbReference type="SUPFAM" id="SSF50465">
    <property type="entry name" value="EF-Tu/eEF-1alpha/eIF2-gamma C-terminal domain"/>
    <property type="match status" value="1"/>
</dbReference>
<dbReference type="SUPFAM" id="SSF52540">
    <property type="entry name" value="P-loop containing nucleoside triphosphate hydrolases"/>
    <property type="match status" value="2"/>
</dbReference>
<comment type="similarity">
    <text evidence="4">In the C-terminal section; belongs to the APS kinase family.</text>
</comment>
<evidence type="ECO:0000256" key="1">
    <source>
        <dbReference type="ARBA" id="ARBA00001823"/>
    </source>
</evidence>
<evidence type="ECO:0000256" key="13">
    <source>
        <dbReference type="HAMAP-Rule" id="MF_00062"/>
    </source>
</evidence>
<dbReference type="PROSITE" id="PS00301">
    <property type="entry name" value="G_TR_1"/>
    <property type="match status" value="1"/>
</dbReference>
<feature type="active site" description="Phosphoserine intermediate" evidence="14">
    <location>
        <position position="568"/>
    </location>
</feature>
<evidence type="ECO:0000256" key="2">
    <source>
        <dbReference type="ARBA" id="ARBA00002357"/>
    </source>
</evidence>
<dbReference type="PROSITE" id="PS51722">
    <property type="entry name" value="G_TR_2"/>
    <property type="match status" value="1"/>
</dbReference>
<dbReference type="InterPro" id="IPR044138">
    <property type="entry name" value="CysN_II"/>
</dbReference>
<dbReference type="InterPro" id="IPR059117">
    <property type="entry name" value="APS_kinase_dom"/>
</dbReference>
<evidence type="ECO:0000256" key="8">
    <source>
        <dbReference type="ARBA" id="ARBA00022741"/>
    </source>
</evidence>
<keyword evidence="8 13" id="KW-0547">Nucleotide-binding</keyword>
<reference evidence="16 17" key="1">
    <citation type="submission" date="2018-08" db="EMBL/GenBank/DDBJ databases">
        <title>Genome sequencing of X. nasturtii WHRI 8984.</title>
        <authorList>
            <person name="Studholme D.J."/>
            <person name="Mchugh J."/>
            <person name="Vicente J."/>
        </authorList>
    </citation>
    <scope>NUCLEOTIDE SEQUENCE [LARGE SCALE GENOMIC DNA]</scope>
    <source>
        <strain evidence="16 17">WHRI 8984</strain>
    </source>
</reference>
<dbReference type="EC" id="2.7.1.25" evidence="14"/>
<dbReference type="CDD" id="cd02027">
    <property type="entry name" value="APSK"/>
    <property type="match status" value="1"/>
</dbReference>
<dbReference type="InterPro" id="IPR009000">
    <property type="entry name" value="Transl_B-barrel_sf"/>
</dbReference>
<dbReference type="GO" id="GO:0004781">
    <property type="term" value="F:sulfate adenylyltransferase (ATP) activity"/>
    <property type="evidence" value="ECO:0007669"/>
    <property type="project" value="UniProtKB-UniRule"/>
</dbReference>
<evidence type="ECO:0000256" key="10">
    <source>
        <dbReference type="ARBA" id="ARBA00023134"/>
    </source>
</evidence>
<dbReference type="InterPro" id="IPR050100">
    <property type="entry name" value="TRAFAC_GTPase_members"/>
</dbReference>
<dbReference type="GO" id="GO:0003924">
    <property type="term" value="F:GTPase activity"/>
    <property type="evidence" value="ECO:0007669"/>
    <property type="project" value="InterPro"/>
</dbReference>
<comment type="similarity">
    <text evidence="5">In the N-terminal section; belongs to the TRAFAC class translation factor GTPase superfamily. Classic translation factor GTPase family. CysN/NodQ subfamily.</text>
</comment>
<dbReference type="GO" id="GO:0000103">
    <property type="term" value="P:sulfate assimilation"/>
    <property type="evidence" value="ECO:0007669"/>
    <property type="project" value="UniProtKB-UniRule"/>
</dbReference>
<dbReference type="UniPathway" id="UPA00140">
    <property type="reaction ID" value="UER00204"/>
</dbReference>
<dbReference type="CDD" id="cd04166">
    <property type="entry name" value="CysN_ATPS"/>
    <property type="match status" value="1"/>
</dbReference>
<evidence type="ECO:0000256" key="6">
    <source>
        <dbReference type="ARBA" id="ARBA00022679"/>
    </source>
</evidence>
<feature type="binding site" evidence="13">
    <location>
        <begin position="59"/>
        <end position="66"/>
    </location>
    <ligand>
        <name>GTP</name>
        <dbReference type="ChEBI" id="CHEBI:37565"/>
    </ligand>
</feature>
<dbReference type="InterPro" id="IPR054696">
    <property type="entry name" value="GTP-eEF1A_C"/>
</dbReference>
<dbReference type="InterPro" id="IPR044139">
    <property type="entry name" value="CysN_NoDQ_III"/>
</dbReference>
<dbReference type="FunFam" id="3.40.50.300:FF:000119">
    <property type="entry name" value="Sulfate adenylyltransferase subunit 1"/>
    <property type="match status" value="1"/>
</dbReference>
<feature type="domain" description="Tr-type G" evidence="15">
    <location>
        <begin position="50"/>
        <end position="265"/>
    </location>
</feature>
<evidence type="ECO:0000313" key="17">
    <source>
        <dbReference type="Proteomes" id="UP000259570"/>
    </source>
</evidence>
<sequence>MSRDSGVGIGDSQELFAASGTVEGGAFANPQSPLPNPGTIAAYLQQHESKPLLRFITCGSVDDGKSTLIGRLLYDSKRLFDDQLAALERDSRWHGTQGEGIDYALLMDGLAAEREQGITIDVAYRYFDTDRRKFIVADCPGHEQYTRNMATGASTADVAVVLVDARKGLLAQTRRHSYIVSLLGIRHVVLAVNKMDLVGYDAQVFADIAEGYRVLAAQLGIADVQCIPLSALAGENLSSASTRMPWYQGPHLLQHLETVQLEPPEAGSGLRLPVQWVNRANSQFRGYAGTIAAGQVHVGDTVVVPSGRRTQVASVLDANGEVDSARAGQAVTLTLRDEIDISRGDIIAAIDDPPEVADQFAAHLLWMDDAALLPGRPYWLKIGTRTVTVSISEIKHKVDVNTQERLAAKRLELNEVGYCNLALDEPIAFSPYACNRVLGGFILIDRQSNATVAAGTLEFALRRAGNVHWQHLDVDRSARARIKGQTPRVLWFTGLSGAGKSTVANLVDKRLHALGYHTFILDGDNVRHGLNRDLGFTDEDRVENIRRVAEVARLMADAGLIVLVSFISPFRAERQLARERFDQGEFVEVFVDVPLAVAEARDVKGLYRKARAGQIPNFTGIDSPYEAPETPEIHLHADGENVEALARHVLEFLGLER</sequence>
<dbReference type="NCBIfam" id="NF004035">
    <property type="entry name" value="PRK05506.1"/>
    <property type="match status" value="1"/>
</dbReference>
<protein>
    <recommendedName>
        <fullName evidence="13 14">Multifunctional fusion protein</fullName>
    </recommendedName>
    <domain>
        <recommendedName>
            <fullName evidence="13">Sulfate adenylyltransferase subunit 1</fullName>
            <ecNumber evidence="13">2.7.7.4</ecNumber>
        </recommendedName>
        <alternativeName>
            <fullName evidence="13">ATP-sulfurylase large subunit</fullName>
        </alternativeName>
        <alternativeName>
            <fullName evidence="13">Sulfate adenylate transferase</fullName>
            <shortName evidence="13">SAT</shortName>
        </alternativeName>
    </domain>
    <domain>
        <recommendedName>
            <fullName evidence="14">Adenylyl-sulfate kinase</fullName>
            <ecNumber evidence="14">2.7.1.25</ecNumber>
        </recommendedName>
        <alternativeName>
            <fullName evidence="14">APS kinase</fullName>
        </alternativeName>
        <alternativeName>
            <fullName evidence="14">ATP adenosine-5'-phosphosulfate 3'-phosphotransferase</fullName>
        </alternativeName>
        <alternativeName>
            <fullName evidence="14">Adenosine-5'-phosphosulfate kinase</fullName>
        </alternativeName>
    </domain>
</protein>
<comment type="caution">
    <text evidence="16">The sequence shown here is derived from an EMBL/GenBank/DDBJ whole genome shotgun (WGS) entry which is preliminary data.</text>
</comment>
<dbReference type="PRINTS" id="PR00315">
    <property type="entry name" value="ELONGATNFCT"/>
</dbReference>
<dbReference type="Proteomes" id="UP000259570">
    <property type="component" value="Unassembled WGS sequence"/>
</dbReference>
<dbReference type="InterPro" id="IPR002891">
    <property type="entry name" value="APS"/>
</dbReference>
<dbReference type="Pfam" id="PF01583">
    <property type="entry name" value="APS_kinase"/>
    <property type="match status" value="1"/>
</dbReference>
<dbReference type="FunFam" id="3.40.50.300:FF:001639">
    <property type="entry name" value="Multifunctional fusion protein"/>
    <property type="match status" value="1"/>
</dbReference>
<dbReference type="HAMAP" id="MF_00062">
    <property type="entry name" value="Sulf_adenylyltr_sub1"/>
    <property type="match status" value="1"/>
</dbReference>
<dbReference type="InterPro" id="IPR000795">
    <property type="entry name" value="T_Tr_GTP-bd_dom"/>
</dbReference>
<dbReference type="InterPro" id="IPR031157">
    <property type="entry name" value="G_TR_CS"/>
</dbReference>
<dbReference type="Pfam" id="PF22594">
    <property type="entry name" value="GTP-eEF1A_C"/>
    <property type="match status" value="1"/>
</dbReference>
<dbReference type="InterPro" id="IPR011779">
    <property type="entry name" value="SO4_adenylTrfase_lsu"/>
</dbReference>
<dbReference type="InterPro" id="IPR041757">
    <property type="entry name" value="CysN_GTP-bd"/>
</dbReference>
<dbReference type="HAMAP" id="MF_00065">
    <property type="entry name" value="Adenylyl_sulf_kinase"/>
    <property type="match status" value="1"/>
</dbReference>
<evidence type="ECO:0000259" key="15">
    <source>
        <dbReference type="PROSITE" id="PS51722"/>
    </source>
</evidence>
<dbReference type="GO" id="GO:0004020">
    <property type="term" value="F:adenylylsulfate kinase activity"/>
    <property type="evidence" value="ECO:0007669"/>
    <property type="project" value="UniProtKB-UniRule"/>
</dbReference>
<gene>
    <name evidence="13 16" type="primary">cysN</name>
    <name evidence="14" type="synonym">cysC</name>
    <name evidence="16" type="ORF">DZD52_04645</name>
</gene>
<dbReference type="STRING" id="1843581.A7D16_08185"/>
<dbReference type="NCBIfam" id="TIGR02034">
    <property type="entry name" value="CysN"/>
    <property type="match status" value="1"/>
</dbReference>
<dbReference type="AlphaFoldDB" id="A0A3E1KPH5"/>
<dbReference type="EC" id="2.7.7.4" evidence="13"/>
<comment type="function">
    <text evidence="2">APS kinase catalyzes the synthesis of activated sulfate.</text>
</comment>
<comment type="similarity">
    <text evidence="14">Belongs to the APS kinase family.</text>
</comment>
<name>A0A3E1KPH5_9XANT</name>
<dbReference type="GO" id="GO:0005525">
    <property type="term" value="F:GTP binding"/>
    <property type="evidence" value="ECO:0007669"/>
    <property type="project" value="UniProtKB-UniRule"/>
</dbReference>
<dbReference type="NCBIfam" id="NF003478">
    <property type="entry name" value="PRK05124.1"/>
    <property type="match status" value="1"/>
</dbReference>
<evidence type="ECO:0000256" key="11">
    <source>
        <dbReference type="ARBA" id="ARBA00023268"/>
    </source>
</evidence>
<keyword evidence="9 13" id="KW-0067">ATP-binding</keyword>
<evidence type="ECO:0000256" key="12">
    <source>
        <dbReference type="ARBA" id="ARBA00049370"/>
    </source>
</evidence>
<keyword evidence="11" id="KW-0511">Multifunctional enzyme</keyword>
<dbReference type="CDD" id="cd04095">
    <property type="entry name" value="CysN_NoDQ_III"/>
    <property type="match status" value="1"/>
</dbReference>
<feature type="binding site" evidence="13">
    <location>
        <begin position="193"/>
        <end position="196"/>
    </location>
    <ligand>
        <name>GTP</name>
        <dbReference type="ChEBI" id="CHEBI:37565"/>
    </ligand>
</feature>
<comment type="pathway">
    <text evidence="13">Sulfur metabolism; hydrogen sulfide biosynthesis; sulfite from sulfate: step 1/3.</text>
</comment>
<dbReference type="EMBL" id="QUZM01000006">
    <property type="protein sequence ID" value="RFF41204.1"/>
    <property type="molecule type" value="Genomic_DNA"/>
</dbReference>
<evidence type="ECO:0000256" key="4">
    <source>
        <dbReference type="ARBA" id="ARBA00005438"/>
    </source>
</evidence>
<dbReference type="Gene3D" id="2.40.30.10">
    <property type="entry name" value="Translation factors"/>
    <property type="match status" value="2"/>
</dbReference>
<dbReference type="NCBIfam" id="TIGR00455">
    <property type="entry name" value="apsK"/>
    <property type="match status" value="1"/>
</dbReference>
<comment type="catalytic activity">
    <reaction evidence="12 13">
        <text>sulfate + ATP + H(+) = adenosine 5'-phosphosulfate + diphosphate</text>
        <dbReference type="Rhea" id="RHEA:18133"/>
        <dbReference type="ChEBI" id="CHEBI:15378"/>
        <dbReference type="ChEBI" id="CHEBI:16189"/>
        <dbReference type="ChEBI" id="CHEBI:30616"/>
        <dbReference type="ChEBI" id="CHEBI:33019"/>
        <dbReference type="ChEBI" id="CHEBI:58243"/>
        <dbReference type="EC" id="2.7.7.4"/>
    </reaction>
</comment>
<keyword evidence="14" id="KW-0597">Phosphoprotein</keyword>
<dbReference type="PANTHER" id="PTHR23115">
    <property type="entry name" value="TRANSLATION FACTOR"/>
    <property type="match status" value="1"/>
</dbReference>
<comment type="pathway">
    <text evidence="3 14">Sulfur metabolism; hydrogen sulfide biosynthesis; sulfite from sulfate: step 2/3.</text>
</comment>
<evidence type="ECO:0000313" key="16">
    <source>
        <dbReference type="EMBL" id="RFF41204.1"/>
    </source>
</evidence>
<dbReference type="InterPro" id="IPR009001">
    <property type="entry name" value="Transl_elong_EF1A/Init_IF2_C"/>
</dbReference>
<dbReference type="NCBIfam" id="NF003013">
    <property type="entry name" value="PRK03846.1"/>
    <property type="match status" value="1"/>
</dbReference>
<dbReference type="Gene3D" id="3.40.50.300">
    <property type="entry name" value="P-loop containing nucleotide triphosphate hydrolases"/>
    <property type="match status" value="2"/>
</dbReference>
<organism evidence="16 17">
    <name type="scientific">Xanthomonas nasturtii</name>
    <dbReference type="NCBI Taxonomy" id="1843581"/>
    <lineage>
        <taxon>Bacteria</taxon>
        <taxon>Pseudomonadati</taxon>
        <taxon>Pseudomonadota</taxon>
        <taxon>Gammaproteobacteria</taxon>
        <taxon>Lysobacterales</taxon>
        <taxon>Lysobacteraceae</taxon>
        <taxon>Xanthomonas</taxon>
    </lineage>
</organism>
<comment type="similarity">
    <text evidence="13">Belongs to the TRAFAC class translation factor GTPase superfamily. Classic translation factor GTPase family. CysN/NodQ subfamily.</text>
</comment>
<comment type="subunit">
    <text evidence="13">Heterodimer composed of CysD, the smaller subunit, and CysN.</text>
</comment>
<dbReference type="OrthoDB" id="9804504at2"/>
<dbReference type="SUPFAM" id="SSF50447">
    <property type="entry name" value="Translation proteins"/>
    <property type="match status" value="1"/>
</dbReference>
<evidence type="ECO:0000256" key="14">
    <source>
        <dbReference type="HAMAP-Rule" id="MF_00065"/>
    </source>
</evidence>
<proteinExistence type="inferred from homology"/>
<keyword evidence="6 13" id="KW-0808">Transferase</keyword>
<dbReference type="InterPro" id="IPR027417">
    <property type="entry name" value="P-loop_NTPase"/>
</dbReference>
<keyword evidence="10 13" id="KW-0342">GTP-binding</keyword>
<feature type="binding site" evidence="14">
    <location>
        <begin position="494"/>
        <end position="501"/>
    </location>
    <ligand>
        <name>ATP</name>
        <dbReference type="ChEBI" id="CHEBI:30616"/>
    </ligand>
</feature>
<dbReference type="GO" id="GO:0005524">
    <property type="term" value="F:ATP binding"/>
    <property type="evidence" value="ECO:0007669"/>
    <property type="project" value="UniProtKB-UniRule"/>
</dbReference>